<evidence type="ECO:0000313" key="6">
    <source>
        <dbReference type="Proteomes" id="UP000235388"/>
    </source>
</evidence>
<proteinExistence type="predicted"/>
<keyword evidence="6" id="KW-1185">Reference proteome</keyword>
<dbReference type="EMBL" id="PGCI01000085">
    <property type="protein sequence ID" value="PLW41849.1"/>
    <property type="molecule type" value="Genomic_DNA"/>
</dbReference>
<dbReference type="Proteomes" id="UP000235388">
    <property type="component" value="Unassembled WGS sequence"/>
</dbReference>
<reference evidence="6 7" key="1">
    <citation type="submission" date="2017-11" db="EMBL/GenBank/DDBJ databases">
        <title>De novo assembly and phasing of dikaryotic genomes from two isolates of Puccinia coronata f. sp. avenae, the causal agent of oat crown rust.</title>
        <authorList>
            <person name="Miller M.E."/>
            <person name="Zhang Y."/>
            <person name="Omidvar V."/>
            <person name="Sperschneider J."/>
            <person name="Schwessinger B."/>
            <person name="Raley C."/>
            <person name="Palmer J.M."/>
            <person name="Garnica D."/>
            <person name="Upadhyaya N."/>
            <person name="Rathjen J."/>
            <person name="Taylor J.M."/>
            <person name="Park R.F."/>
            <person name="Dodds P.N."/>
            <person name="Hirsch C.D."/>
            <person name="Kianian S.F."/>
            <person name="Figueroa M."/>
        </authorList>
    </citation>
    <scope>NUCLEOTIDE SEQUENCE [LARGE SCALE GENOMIC DNA]</scope>
    <source>
        <strain evidence="5">12NC29</strain>
        <strain evidence="3">12SD80</strain>
    </source>
</reference>
<dbReference type="AlphaFoldDB" id="A0A2N5V2S6"/>
<dbReference type="EMBL" id="PGCJ01000138">
    <property type="protein sequence ID" value="PLW44322.1"/>
    <property type="molecule type" value="Genomic_DNA"/>
</dbReference>
<name>A0A2N5V2S6_9BASI</name>
<evidence type="ECO:0000313" key="5">
    <source>
        <dbReference type="EMBL" id="PLW44322.1"/>
    </source>
</evidence>
<evidence type="ECO:0000313" key="7">
    <source>
        <dbReference type="Proteomes" id="UP000235392"/>
    </source>
</evidence>
<feature type="compositionally biased region" description="Polar residues" evidence="1">
    <location>
        <begin position="10"/>
        <end position="26"/>
    </location>
</feature>
<gene>
    <name evidence="5" type="ORF">PCANC_09951</name>
    <name evidence="2" type="ORF">PCANC_21354</name>
    <name evidence="4" type="ORF">PCASD_05521</name>
    <name evidence="3" type="ORF">PCASD_19067</name>
</gene>
<comment type="caution">
    <text evidence="5">The sequence shown here is derived from an EMBL/GenBank/DDBJ whole genome shotgun (WGS) entry which is preliminary data.</text>
</comment>
<evidence type="ECO:0000256" key="1">
    <source>
        <dbReference type="SAM" id="MobiDB-lite"/>
    </source>
</evidence>
<evidence type="ECO:0000313" key="3">
    <source>
        <dbReference type="EMBL" id="PLW18147.1"/>
    </source>
</evidence>
<protein>
    <submittedName>
        <fullName evidence="5">Uncharacterized protein</fullName>
    </submittedName>
</protein>
<dbReference type="EMBL" id="PGCI01000738">
    <property type="protein sequence ID" value="PLW18147.1"/>
    <property type="molecule type" value="Genomic_DNA"/>
</dbReference>
<dbReference type="Proteomes" id="UP000235392">
    <property type="component" value="Unassembled WGS sequence"/>
</dbReference>
<accession>A0A2N5V2S6</accession>
<evidence type="ECO:0000313" key="2">
    <source>
        <dbReference type="EMBL" id="PLW10136.1"/>
    </source>
</evidence>
<feature type="region of interest" description="Disordered" evidence="1">
    <location>
        <begin position="1"/>
        <end position="26"/>
    </location>
</feature>
<sequence>MSPGPHYKSLATSSGHILDPKTSQHAQDIQPIEIVVVPTDQEEEIQGTVKAEADEENLSQNLFKNLVKN</sequence>
<evidence type="ECO:0000313" key="4">
    <source>
        <dbReference type="EMBL" id="PLW41849.1"/>
    </source>
</evidence>
<dbReference type="EMBL" id="PGCJ01001073">
    <property type="protein sequence ID" value="PLW10136.1"/>
    <property type="molecule type" value="Genomic_DNA"/>
</dbReference>
<organism evidence="5 6">
    <name type="scientific">Puccinia coronata f. sp. avenae</name>
    <dbReference type="NCBI Taxonomy" id="200324"/>
    <lineage>
        <taxon>Eukaryota</taxon>
        <taxon>Fungi</taxon>
        <taxon>Dikarya</taxon>
        <taxon>Basidiomycota</taxon>
        <taxon>Pucciniomycotina</taxon>
        <taxon>Pucciniomycetes</taxon>
        <taxon>Pucciniales</taxon>
        <taxon>Pucciniaceae</taxon>
        <taxon>Puccinia</taxon>
    </lineage>
</organism>